<dbReference type="EMBL" id="JBBPBM010002824">
    <property type="protein sequence ID" value="KAK8474452.1"/>
    <property type="molecule type" value="Genomic_DNA"/>
</dbReference>
<organism evidence="1 2">
    <name type="scientific">Hibiscus sabdariffa</name>
    <name type="common">roselle</name>
    <dbReference type="NCBI Taxonomy" id="183260"/>
    <lineage>
        <taxon>Eukaryota</taxon>
        <taxon>Viridiplantae</taxon>
        <taxon>Streptophyta</taxon>
        <taxon>Embryophyta</taxon>
        <taxon>Tracheophyta</taxon>
        <taxon>Spermatophyta</taxon>
        <taxon>Magnoliopsida</taxon>
        <taxon>eudicotyledons</taxon>
        <taxon>Gunneridae</taxon>
        <taxon>Pentapetalae</taxon>
        <taxon>rosids</taxon>
        <taxon>malvids</taxon>
        <taxon>Malvales</taxon>
        <taxon>Malvaceae</taxon>
        <taxon>Malvoideae</taxon>
        <taxon>Hibiscus</taxon>
    </lineage>
</organism>
<keyword evidence="2" id="KW-1185">Reference proteome</keyword>
<dbReference type="Proteomes" id="UP001472677">
    <property type="component" value="Unassembled WGS sequence"/>
</dbReference>
<accession>A0ABR1Z6N6</accession>
<gene>
    <name evidence="1" type="ORF">V6N12_047092</name>
</gene>
<name>A0ABR1Z6N6_9ROSI</name>
<reference evidence="1 2" key="1">
    <citation type="journal article" date="2024" name="G3 (Bethesda)">
        <title>Genome assembly of Hibiscus sabdariffa L. provides insights into metabolisms of medicinal natural products.</title>
        <authorList>
            <person name="Kim T."/>
        </authorList>
    </citation>
    <scope>NUCLEOTIDE SEQUENCE [LARGE SCALE GENOMIC DNA]</scope>
    <source>
        <strain evidence="1">TK-2024</strain>
        <tissue evidence="1">Old leaves</tissue>
    </source>
</reference>
<evidence type="ECO:0000313" key="1">
    <source>
        <dbReference type="EMBL" id="KAK8474452.1"/>
    </source>
</evidence>
<evidence type="ECO:0000313" key="2">
    <source>
        <dbReference type="Proteomes" id="UP001472677"/>
    </source>
</evidence>
<proteinExistence type="predicted"/>
<sequence length="73" mass="7748">MCEAADADADAVVCNQTHTPEFPTPPLQLSVQLPQSTTPPSSFSPVTTAQTAFPSSVIGIDSWEEFKLDLVPS</sequence>
<comment type="caution">
    <text evidence="1">The sequence shown here is derived from an EMBL/GenBank/DDBJ whole genome shotgun (WGS) entry which is preliminary data.</text>
</comment>
<protein>
    <submittedName>
        <fullName evidence="1">Uncharacterized protein</fullName>
    </submittedName>
</protein>